<evidence type="ECO:0000256" key="1">
    <source>
        <dbReference type="SAM" id="MobiDB-lite"/>
    </source>
</evidence>
<accession>A0ABR6GLW7</accession>
<name>A0ABR6GLW7_9BURK</name>
<dbReference type="Proteomes" id="UP000574369">
    <property type="component" value="Unassembled WGS sequence"/>
</dbReference>
<comment type="caution">
    <text evidence="2">The sequence shown here is derived from an EMBL/GenBank/DDBJ whole genome shotgun (WGS) entry which is preliminary data.</text>
</comment>
<dbReference type="InterPro" id="IPR017853">
    <property type="entry name" value="GH"/>
</dbReference>
<dbReference type="EMBL" id="JACHXO010000001">
    <property type="protein sequence ID" value="MBB3192706.1"/>
    <property type="molecule type" value="Genomic_DNA"/>
</dbReference>
<evidence type="ECO:0000313" key="2">
    <source>
        <dbReference type="EMBL" id="MBB3192706.1"/>
    </source>
</evidence>
<gene>
    <name evidence="2" type="ORF">FHS28_000071</name>
</gene>
<organism evidence="2 3">
    <name type="scientific">Roseateles terrae</name>
    <dbReference type="NCBI Taxonomy" id="431060"/>
    <lineage>
        <taxon>Bacteria</taxon>
        <taxon>Pseudomonadati</taxon>
        <taxon>Pseudomonadota</taxon>
        <taxon>Betaproteobacteria</taxon>
        <taxon>Burkholderiales</taxon>
        <taxon>Sphaerotilaceae</taxon>
        <taxon>Roseateles</taxon>
    </lineage>
</organism>
<keyword evidence="3" id="KW-1185">Reference proteome</keyword>
<dbReference type="SUPFAM" id="SSF51445">
    <property type="entry name" value="(Trans)glycosidases"/>
    <property type="match status" value="1"/>
</dbReference>
<evidence type="ECO:0000313" key="3">
    <source>
        <dbReference type="Proteomes" id="UP000574369"/>
    </source>
</evidence>
<dbReference type="RefSeq" id="WP_088449600.1">
    <property type="nucleotide sequence ID" value="NZ_JACHXO010000001.1"/>
</dbReference>
<sequence>MPGRQSVPPFSSFWMGGFEGADHVNGRGEHLDMVRATGHADRLDQDYRRARLLGIRTVRESIGWRLTEVADGQFDFSRAIAMAKAAQRQGVQILWTLMHYGVPPGLTLLDDALVPRFARFAAEAARVLAPLCPGPRFYTPINEISFLSWAASASDAMGPAGSPPEARQPDLEEDSRVSGFQIKRRLVRAALAGIRAIREVDPQARFLHVEPVVHVVPPPDQPEFRTQADRISAFQWQAFDMLAGRMEPELGGHPEALDWLGLNHYHSSQWETPSEKRLAWHLRDPRRQPLADLLEAVWRRYHRPLIVAETGHIGVGRAAWLQEIAGEAQRARARGVPLGGVCLYPMLDRPDWHDSRVWHRSGMWHVPPSGQLRLNKPFARALLNWRHLNDPARLVTSTPDGSDTDKSGLMVMLPQPWETWSARHQAAVLALAEDFVLRLVEPPRDSAVPAVLRRHTLAPHAELLVLHRPRPRPVEAVSVAGAGDSRPTLEATSPAGIPAPVGESPASGWAAVPDEEALALLRKDREQMRPRRWWCWPWRSPGGAVDAAWITALAGDGLIHHPCQAGDRPPVTLESLVRLELPADWPPPPVALRRLVPDSYEDEETRRWIEGPVPSSLGSSAVVPPILWLQMGAPGGATPPPSWWKGSLDTEAVHAIRAVARQHPAWRLLVDANAPPVNGEADPANLRWAGRLPPPLETPMAAAVQAALPFEVWAPAAMDPRTLSALCGEAMAPVDPCRLRQDAGRVQAAHRALAASTRQQLHGLIAGPAVTAPVR</sequence>
<dbReference type="Gene3D" id="3.20.20.80">
    <property type="entry name" value="Glycosidases"/>
    <property type="match status" value="1"/>
</dbReference>
<proteinExistence type="predicted"/>
<reference evidence="2 3" key="1">
    <citation type="submission" date="2020-08" db="EMBL/GenBank/DDBJ databases">
        <title>Genomic Encyclopedia of Type Strains, Phase III (KMG-III): the genomes of soil and plant-associated and newly described type strains.</title>
        <authorList>
            <person name="Whitman W."/>
        </authorList>
    </citation>
    <scope>NUCLEOTIDE SEQUENCE [LARGE SCALE GENOMIC DNA]</scope>
    <source>
        <strain evidence="2 3">CECT 7247</strain>
    </source>
</reference>
<protein>
    <submittedName>
        <fullName evidence="2">Beta-glucosidase/6-phospho-beta-glucosidase/beta-galactosidase</fullName>
    </submittedName>
</protein>
<feature type="region of interest" description="Disordered" evidence="1">
    <location>
        <begin position="484"/>
        <end position="508"/>
    </location>
</feature>